<protein>
    <recommendedName>
        <fullName evidence="2">Glutaredoxin domain-containing protein</fullName>
    </recommendedName>
</protein>
<feature type="compositionally biased region" description="Low complexity" evidence="1">
    <location>
        <begin position="14"/>
        <end position="31"/>
    </location>
</feature>
<evidence type="ECO:0000313" key="4">
    <source>
        <dbReference type="Proteomes" id="UP000250235"/>
    </source>
</evidence>
<dbReference type="AlphaFoldDB" id="A0A2Z7AMS0"/>
<feature type="region of interest" description="Disordered" evidence="1">
    <location>
        <begin position="13"/>
        <end position="52"/>
    </location>
</feature>
<dbReference type="CDD" id="cd03031">
    <property type="entry name" value="GRX_GRX_like"/>
    <property type="match status" value="1"/>
</dbReference>
<accession>A0A2Z7AMS0</accession>
<keyword evidence="4" id="KW-1185">Reference proteome</keyword>
<feature type="compositionally biased region" description="Polar residues" evidence="1">
    <location>
        <begin position="32"/>
        <end position="52"/>
    </location>
</feature>
<dbReference type="PANTHER" id="PTHR45669">
    <property type="entry name" value="GLUTAREDOXIN DOMAIN-CONTAINING CYSTEINE-RICH PROTEIN CG12206-RELATED"/>
    <property type="match status" value="1"/>
</dbReference>
<dbReference type="Pfam" id="PF23733">
    <property type="entry name" value="GRXCR1-2_C"/>
    <property type="match status" value="1"/>
</dbReference>
<dbReference type="Proteomes" id="UP000250235">
    <property type="component" value="Unassembled WGS sequence"/>
</dbReference>
<gene>
    <name evidence="3" type="ORF">F511_19555</name>
</gene>
<dbReference type="PANTHER" id="PTHR45669:SF18">
    <property type="entry name" value="GLUTAREDOXIN FAMILY PROTEIN"/>
    <property type="match status" value="1"/>
</dbReference>
<proteinExistence type="predicted"/>
<dbReference type="InterPro" id="IPR036249">
    <property type="entry name" value="Thioredoxin-like_sf"/>
</dbReference>
<name>A0A2Z7AMS0_9LAMI</name>
<feature type="domain" description="Glutaredoxin" evidence="2">
    <location>
        <begin position="223"/>
        <end position="290"/>
    </location>
</feature>
<dbReference type="SUPFAM" id="SSF52833">
    <property type="entry name" value="Thioredoxin-like"/>
    <property type="match status" value="1"/>
</dbReference>
<organism evidence="3 4">
    <name type="scientific">Dorcoceras hygrometricum</name>
    <dbReference type="NCBI Taxonomy" id="472368"/>
    <lineage>
        <taxon>Eukaryota</taxon>
        <taxon>Viridiplantae</taxon>
        <taxon>Streptophyta</taxon>
        <taxon>Embryophyta</taxon>
        <taxon>Tracheophyta</taxon>
        <taxon>Spermatophyta</taxon>
        <taxon>Magnoliopsida</taxon>
        <taxon>eudicotyledons</taxon>
        <taxon>Gunneridae</taxon>
        <taxon>Pentapetalae</taxon>
        <taxon>asterids</taxon>
        <taxon>lamiids</taxon>
        <taxon>Lamiales</taxon>
        <taxon>Gesneriaceae</taxon>
        <taxon>Didymocarpoideae</taxon>
        <taxon>Trichosporeae</taxon>
        <taxon>Loxocarpinae</taxon>
        <taxon>Dorcoceras</taxon>
    </lineage>
</organism>
<dbReference type="PROSITE" id="PS51354">
    <property type="entry name" value="GLUTAREDOXIN_2"/>
    <property type="match status" value="1"/>
</dbReference>
<evidence type="ECO:0000259" key="2">
    <source>
        <dbReference type="Pfam" id="PF00462"/>
    </source>
</evidence>
<reference evidence="3 4" key="1">
    <citation type="journal article" date="2015" name="Proc. Natl. Acad. Sci. U.S.A.">
        <title>The resurrection genome of Boea hygrometrica: A blueprint for survival of dehydration.</title>
        <authorList>
            <person name="Xiao L."/>
            <person name="Yang G."/>
            <person name="Zhang L."/>
            <person name="Yang X."/>
            <person name="Zhao S."/>
            <person name="Ji Z."/>
            <person name="Zhou Q."/>
            <person name="Hu M."/>
            <person name="Wang Y."/>
            <person name="Chen M."/>
            <person name="Xu Y."/>
            <person name="Jin H."/>
            <person name="Xiao X."/>
            <person name="Hu G."/>
            <person name="Bao F."/>
            <person name="Hu Y."/>
            <person name="Wan P."/>
            <person name="Li L."/>
            <person name="Deng X."/>
            <person name="Kuang T."/>
            <person name="Xiang C."/>
            <person name="Zhu J.K."/>
            <person name="Oliver M.J."/>
            <person name="He Y."/>
        </authorList>
    </citation>
    <scope>NUCLEOTIDE SEQUENCE [LARGE SCALE GENOMIC DNA]</scope>
    <source>
        <strain evidence="4">cv. XS01</strain>
    </source>
</reference>
<feature type="region of interest" description="Disordered" evidence="1">
    <location>
        <begin position="180"/>
        <end position="203"/>
    </location>
</feature>
<sequence length="368" mass="40626">MGCTASCPASIIAQNKNPSSTSSPTNWNSQSVSPYHSGSDPSATPVSRTFSLPTPLIHHPPLRKGDSNHFVSLTSTSYGSLVLIDPPDPSFNGQDFRNPVVTTKKVQDFGNSEDPLSPDSVINTWELMEGLDEEEFDFHMVGYPRNSGKAEVDDTEIVSSYEFVEEPKCKPLWKHLSDESSTPKIESDDGISSCGNGISKPEKVESVDGDESYDLYGPEDRIVLYYTSLRGIRKTYEDCCMVRVILRGFRVCVDERDISMDRSYRKELQEALKGEAVVGLPQVFVRGNHIGGAEEIMQLNETGELAKLLKGFPVMNSGFVCESCGDVRFLPCSNCNGSRKVYDDEQGSLRRCPECNENGLTRCPVCCP</sequence>
<dbReference type="Pfam" id="PF00462">
    <property type="entry name" value="Glutaredoxin"/>
    <property type="match status" value="1"/>
</dbReference>
<dbReference type="InterPro" id="IPR002109">
    <property type="entry name" value="Glutaredoxin"/>
</dbReference>
<evidence type="ECO:0000256" key="1">
    <source>
        <dbReference type="SAM" id="MobiDB-lite"/>
    </source>
</evidence>
<dbReference type="EMBL" id="KV014367">
    <property type="protein sequence ID" value="KZV22440.1"/>
    <property type="molecule type" value="Genomic_DNA"/>
</dbReference>
<dbReference type="OrthoDB" id="423313at2759"/>
<evidence type="ECO:0000313" key="3">
    <source>
        <dbReference type="EMBL" id="KZV22440.1"/>
    </source>
</evidence>
<dbReference type="Gene3D" id="3.40.30.10">
    <property type="entry name" value="Glutaredoxin"/>
    <property type="match status" value="1"/>
</dbReference>